<sequence>IYNILMAPVETILNEKKEEEQLSTNPHPYYRSWWFSKLHHSWISELLNLGSKKTIEANDLYDLLPENESRLLTDSLEQSWKLEVNASLEKNRSPSLFRVLIRTFGRKMLLYGLYLTVLECLRIIQPLLLAHMLSYFKQCSVISTTEAWLLAFVLCLIAWISVTVRQTFFDNTHKLGLRVFIAHSGLIYRK</sequence>
<dbReference type="EMBL" id="CAJOBA010074675">
    <property type="protein sequence ID" value="CAF4410947.1"/>
    <property type="molecule type" value="Genomic_DNA"/>
</dbReference>
<evidence type="ECO:0000313" key="9">
    <source>
        <dbReference type="EMBL" id="CAF1602046.1"/>
    </source>
</evidence>
<evidence type="ECO:0000256" key="5">
    <source>
        <dbReference type="ARBA" id="ARBA00022840"/>
    </source>
</evidence>
<feature type="transmembrane region" description="Helical" evidence="8">
    <location>
        <begin position="108"/>
        <end position="128"/>
    </location>
</feature>
<gene>
    <name evidence="9" type="ORF">OVA965_LOCUS42160</name>
    <name evidence="10" type="ORF">TMI583_LOCUS43979</name>
</gene>
<dbReference type="SUPFAM" id="SSF90123">
    <property type="entry name" value="ABC transporter transmembrane region"/>
    <property type="match status" value="1"/>
</dbReference>
<proteinExistence type="inferred from homology"/>
<protein>
    <recommendedName>
        <fullName evidence="12">Cystic fibrosis transmembrane conductance regulator</fullName>
    </recommendedName>
</protein>
<evidence type="ECO:0000256" key="7">
    <source>
        <dbReference type="ARBA" id="ARBA00023136"/>
    </source>
</evidence>
<evidence type="ECO:0000256" key="1">
    <source>
        <dbReference type="ARBA" id="ARBA00004141"/>
    </source>
</evidence>
<dbReference type="PANTHER" id="PTHR24223">
    <property type="entry name" value="ATP-BINDING CASSETTE SUB-FAMILY C"/>
    <property type="match status" value="1"/>
</dbReference>
<comment type="subcellular location">
    <subcellularLocation>
        <location evidence="1">Membrane</location>
        <topology evidence="1">Multi-pass membrane protein</topology>
    </subcellularLocation>
</comment>
<evidence type="ECO:0008006" key="12">
    <source>
        <dbReference type="Google" id="ProtNLM"/>
    </source>
</evidence>
<accession>A0A8S2G228</accession>
<evidence type="ECO:0000256" key="3">
    <source>
        <dbReference type="ARBA" id="ARBA00022692"/>
    </source>
</evidence>
<name>A0A8S2G228_9BILA</name>
<keyword evidence="4" id="KW-0547">Nucleotide-binding</keyword>
<evidence type="ECO:0000256" key="4">
    <source>
        <dbReference type="ARBA" id="ARBA00022741"/>
    </source>
</evidence>
<keyword evidence="7 8" id="KW-0472">Membrane</keyword>
<dbReference type="Proteomes" id="UP000677228">
    <property type="component" value="Unassembled WGS sequence"/>
</dbReference>
<dbReference type="EMBL" id="CAJNOK010050870">
    <property type="protein sequence ID" value="CAF1602046.1"/>
    <property type="molecule type" value="Genomic_DNA"/>
</dbReference>
<evidence type="ECO:0000256" key="8">
    <source>
        <dbReference type="SAM" id="Phobius"/>
    </source>
</evidence>
<comment type="similarity">
    <text evidence="2">Belongs to the ABC transporter superfamily. ABCC family. Conjugate transporter (TC 3.A.1.208) subfamily.</text>
</comment>
<feature type="non-terminal residue" evidence="9">
    <location>
        <position position="190"/>
    </location>
</feature>
<keyword evidence="6 8" id="KW-1133">Transmembrane helix</keyword>
<evidence type="ECO:0000313" key="10">
    <source>
        <dbReference type="EMBL" id="CAF4410947.1"/>
    </source>
</evidence>
<dbReference type="GO" id="GO:0016020">
    <property type="term" value="C:membrane"/>
    <property type="evidence" value="ECO:0007669"/>
    <property type="project" value="UniProtKB-SubCell"/>
</dbReference>
<dbReference type="GO" id="GO:0005524">
    <property type="term" value="F:ATP binding"/>
    <property type="evidence" value="ECO:0007669"/>
    <property type="project" value="UniProtKB-KW"/>
</dbReference>
<dbReference type="AlphaFoldDB" id="A0A8S2G228"/>
<dbReference type="InterPro" id="IPR050173">
    <property type="entry name" value="ABC_transporter_C-like"/>
</dbReference>
<evidence type="ECO:0000256" key="2">
    <source>
        <dbReference type="ARBA" id="ARBA00009726"/>
    </source>
</evidence>
<reference evidence="9" key="1">
    <citation type="submission" date="2021-02" db="EMBL/GenBank/DDBJ databases">
        <authorList>
            <person name="Nowell W R."/>
        </authorList>
    </citation>
    <scope>NUCLEOTIDE SEQUENCE</scope>
</reference>
<feature type="transmembrane region" description="Helical" evidence="8">
    <location>
        <begin position="148"/>
        <end position="168"/>
    </location>
</feature>
<dbReference type="PANTHER" id="PTHR24223:SF456">
    <property type="entry name" value="MULTIDRUG RESISTANCE-ASSOCIATED PROTEIN LETHAL(2)03659"/>
    <property type="match status" value="1"/>
</dbReference>
<keyword evidence="5" id="KW-0067">ATP-binding</keyword>
<dbReference type="Proteomes" id="UP000682733">
    <property type="component" value="Unassembled WGS sequence"/>
</dbReference>
<evidence type="ECO:0000313" key="11">
    <source>
        <dbReference type="Proteomes" id="UP000677228"/>
    </source>
</evidence>
<keyword evidence="3 8" id="KW-0812">Transmembrane</keyword>
<feature type="non-terminal residue" evidence="9">
    <location>
        <position position="1"/>
    </location>
</feature>
<comment type="caution">
    <text evidence="9">The sequence shown here is derived from an EMBL/GenBank/DDBJ whole genome shotgun (WGS) entry which is preliminary data.</text>
</comment>
<dbReference type="InterPro" id="IPR036640">
    <property type="entry name" value="ABC1_TM_sf"/>
</dbReference>
<dbReference type="GO" id="GO:0042626">
    <property type="term" value="F:ATPase-coupled transmembrane transporter activity"/>
    <property type="evidence" value="ECO:0007669"/>
    <property type="project" value="TreeGrafter"/>
</dbReference>
<evidence type="ECO:0000256" key="6">
    <source>
        <dbReference type="ARBA" id="ARBA00022989"/>
    </source>
</evidence>
<organism evidence="9 11">
    <name type="scientific">Didymodactylos carnosus</name>
    <dbReference type="NCBI Taxonomy" id="1234261"/>
    <lineage>
        <taxon>Eukaryota</taxon>
        <taxon>Metazoa</taxon>
        <taxon>Spiralia</taxon>
        <taxon>Gnathifera</taxon>
        <taxon>Rotifera</taxon>
        <taxon>Eurotatoria</taxon>
        <taxon>Bdelloidea</taxon>
        <taxon>Philodinida</taxon>
        <taxon>Philodinidae</taxon>
        <taxon>Didymodactylos</taxon>
    </lineage>
</organism>